<evidence type="ECO:0000259" key="7">
    <source>
        <dbReference type="PROSITE" id="PS50002"/>
    </source>
</evidence>
<comment type="caution">
    <text evidence="8">The sequence shown here is derived from an EMBL/GenBank/DDBJ whole genome shotgun (WGS) entry which is preliminary data.</text>
</comment>
<dbReference type="InterPro" id="IPR001452">
    <property type="entry name" value="SH3_domain"/>
</dbReference>
<dbReference type="Proteomes" id="UP001162162">
    <property type="component" value="Unassembled WGS sequence"/>
</dbReference>
<keyword evidence="2 3" id="KW-0727">SH2 domain</keyword>
<dbReference type="GO" id="GO:0009653">
    <property type="term" value="P:anatomical structure morphogenesis"/>
    <property type="evidence" value="ECO:0007669"/>
    <property type="project" value="UniProtKB-ARBA"/>
</dbReference>
<dbReference type="SMART" id="SM00252">
    <property type="entry name" value="SH2"/>
    <property type="match status" value="1"/>
</dbReference>
<dbReference type="InterPro" id="IPR036028">
    <property type="entry name" value="SH3-like_dom_sf"/>
</dbReference>
<dbReference type="Pfam" id="PF00018">
    <property type="entry name" value="SH3_1"/>
    <property type="match status" value="1"/>
</dbReference>
<dbReference type="InterPro" id="IPR011009">
    <property type="entry name" value="Kinase-like_dom_sf"/>
</dbReference>
<dbReference type="Pfam" id="PF00017">
    <property type="entry name" value="SH2"/>
    <property type="match status" value="1"/>
</dbReference>
<dbReference type="PROSITE" id="PS50002">
    <property type="entry name" value="SH3"/>
    <property type="match status" value="1"/>
</dbReference>
<dbReference type="InterPro" id="IPR043539">
    <property type="entry name" value="Grb2-like"/>
</dbReference>
<accession>A0AAV8XNL5</accession>
<dbReference type="PANTHER" id="PTHR46037">
    <property type="entry name" value="PROTEIN ENHANCER OF SEVENLESS 2B"/>
    <property type="match status" value="1"/>
</dbReference>
<dbReference type="InterPro" id="IPR036860">
    <property type="entry name" value="SH2_dom_sf"/>
</dbReference>
<feature type="domain" description="SH2" evidence="6">
    <location>
        <begin position="184"/>
        <end position="241"/>
    </location>
</feature>
<dbReference type="SMART" id="SM00326">
    <property type="entry name" value="SH3"/>
    <property type="match status" value="1"/>
</dbReference>
<feature type="compositionally biased region" description="Polar residues" evidence="5">
    <location>
        <begin position="1"/>
        <end position="13"/>
    </location>
</feature>
<evidence type="ECO:0000256" key="2">
    <source>
        <dbReference type="ARBA" id="ARBA00022999"/>
    </source>
</evidence>
<evidence type="ECO:0000256" key="4">
    <source>
        <dbReference type="PROSITE-ProRule" id="PRU00192"/>
    </source>
</evidence>
<dbReference type="InterPro" id="IPR000980">
    <property type="entry name" value="SH2"/>
</dbReference>
<dbReference type="SUPFAM" id="SSF56112">
    <property type="entry name" value="Protein kinase-like (PK-like)"/>
    <property type="match status" value="1"/>
</dbReference>
<evidence type="ECO:0000256" key="1">
    <source>
        <dbReference type="ARBA" id="ARBA00022443"/>
    </source>
</evidence>
<dbReference type="SUPFAM" id="SSF55550">
    <property type="entry name" value="SH2 domain"/>
    <property type="match status" value="1"/>
</dbReference>
<dbReference type="Gene3D" id="3.30.505.10">
    <property type="entry name" value="SH2 domain"/>
    <property type="match status" value="1"/>
</dbReference>
<dbReference type="EMBL" id="JAPWTK010000435">
    <property type="protein sequence ID" value="KAJ8940367.1"/>
    <property type="molecule type" value="Genomic_DNA"/>
</dbReference>
<organism evidence="8 9">
    <name type="scientific">Aromia moschata</name>
    <dbReference type="NCBI Taxonomy" id="1265417"/>
    <lineage>
        <taxon>Eukaryota</taxon>
        <taxon>Metazoa</taxon>
        <taxon>Ecdysozoa</taxon>
        <taxon>Arthropoda</taxon>
        <taxon>Hexapoda</taxon>
        <taxon>Insecta</taxon>
        <taxon>Pterygota</taxon>
        <taxon>Neoptera</taxon>
        <taxon>Endopterygota</taxon>
        <taxon>Coleoptera</taxon>
        <taxon>Polyphaga</taxon>
        <taxon>Cucujiformia</taxon>
        <taxon>Chrysomeloidea</taxon>
        <taxon>Cerambycidae</taxon>
        <taxon>Cerambycinae</taxon>
        <taxon>Callichromatini</taxon>
        <taxon>Aromia</taxon>
    </lineage>
</organism>
<evidence type="ECO:0000313" key="8">
    <source>
        <dbReference type="EMBL" id="KAJ8940367.1"/>
    </source>
</evidence>
<dbReference type="SUPFAM" id="SSF50044">
    <property type="entry name" value="SH3-domain"/>
    <property type="match status" value="1"/>
</dbReference>
<feature type="region of interest" description="Disordered" evidence="5">
    <location>
        <begin position="1"/>
        <end position="31"/>
    </location>
</feature>
<evidence type="ECO:0000259" key="6">
    <source>
        <dbReference type="PROSITE" id="PS50001"/>
    </source>
</evidence>
<sequence length="287" mass="33165">MEVYRFSSTQPSPTMIGGGAPGTPSAKQKEKPMTMPKTVVALYNYKAMESGDLSLEKNQEYEVIDMTQEHWWKVKDTKGQEFDFDIEYGARTKMTYIATLSCYPMTPNDTIMEIDMLHVNVTEDYWGASTIKILISVHEELRIELYQESILCYGYLSTNFLELIKDIQQQCPTINTYLACIFRWYVNDMSRQKCESLLKQEDKEGCFVVRNSSTKGLYTLSLYTKIMKGYSQLGTVSIFEILIQQSYNSMALLQIMRKCWNPQPENRPSFEMLKKTLISVSKSLLVD</sequence>
<evidence type="ECO:0000313" key="9">
    <source>
        <dbReference type="Proteomes" id="UP001162162"/>
    </source>
</evidence>
<evidence type="ECO:0000256" key="5">
    <source>
        <dbReference type="SAM" id="MobiDB-lite"/>
    </source>
</evidence>
<name>A0AAV8XNL5_9CUCU</name>
<evidence type="ECO:0000256" key="3">
    <source>
        <dbReference type="PROSITE-ProRule" id="PRU00191"/>
    </source>
</evidence>
<feature type="domain" description="SH3" evidence="7">
    <location>
        <begin position="34"/>
        <end position="94"/>
    </location>
</feature>
<keyword evidence="1 4" id="KW-0728">SH3 domain</keyword>
<proteinExistence type="predicted"/>
<protein>
    <recommendedName>
        <fullName evidence="10">Tyrosine-protein kinase</fullName>
    </recommendedName>
</protein>
<dbReference type="GO" id="GO:0048468">
    <property type="term" value="P:cell development"/>
    <property type="evidence" value="ECO:0007669"/>
    <property type="project" value="UniProtKB-ARBA"/>
</dbReference>
<dbReference type="PROSITE" id="PS50001">
    <property type="entry name" value="SH2"/>
    <property type="match status" value="1"/>
</dbReference>
<dbReference type="AlphaFoldDB" id="A0AAV8XNL5"/>
<dbReference type="Gene3D" id="2.30.30.40">
    <property type="entry name" value="SH3 Domains"/>
    <property type="match status" value="1"/>
</dbReference>
<keyword evidence="9" id="KW-1185">Reference proteome</keyword>
<evidence type="ECO:0008006" key="10">
    <source>
        <dbReference type="Google" id="ProtNLM"/>
    </source>
</evidence>
<reference evidence="8" key="1">
    <citation type="journal article" date="2023" name="Insect Mol. Biol.">
        <title>Genome sequencing provides insights into the evolution of gene families encoding plant cell wall-degrading enzymes in longhorned beetles.</title>
        <authorList>
            <person name="Shin N.R."/>
            <person name="Okamura Y."/>
            <person name="Kirsch R."/>
            <person name="Pauchet Y."/>
        </authorList>
    </citation>
    <scope>NUCLEOTIDE SEQUENCE</scope>
    <source>
        <strain evidence="8">AMC_N1</strain>
    </source>
</reference>
<gene>
    <name evidence="8" type="ORF">NQ318_015760</name>
</gene>